<accession>Q238V5</accession>
<dbReference type="HOGENOM" id="CLU_554929_0_0_1"/>
<name>Q238V5_TETTS</name>
<proteinExistence type="predicted"/>
<dbReference type="EMBL" id="GG662738">
    <property type="protein sequence ID" value="EAR93115.2"/>
    <property type="molecule type" value="Genomic_DNA"/>
</dbReference>
<dbReference type="RefSeq" id="XP_001013360.2">
    <property type="nucleotide sequence ID" value="XM_001013360.2"/>
</dbReference>
<evidence type="ECO:0000313" key="1">
    <source>
        <dbReference type="EMBL" id="EAR93115.2"/>
    </source>
</evidence>
<sequence length="113" mass="13483">MNFGIIQNQCQYSIVSNEQNNKLFLLVQIPNSAKFSHSFNKKEGLFYLTIFQNHEIEQQLGTSYISNRKLEEEYQIKICKENELYHLIQAEYKNFENGIHQFAFIQELEIEDL</sequence>
<evidence type="ECO:0000313" key="2">
    <source>
        <dbReference type="Proteomes" id="UP000009168"/>
    </source>
</evidence>
<dbReference type="KEGG" id="tet:TTHERM_00449650"/>
<organism evidence="1 2">
    <name type="scientific">Tetrahymena thermophila (strain SB210)</name>
    <dbReference type="NCBI Taxonomy" id="312017"/>
    <lineage>
        <taxon>Eukaryota</taxon>
        <taxon>Sar</taxon>
        <taxon>Alveolata</taxon>
        <taxon>Ciliophora</taxon>
        <taxon>Intramacronucleata</taxon>
        <taxon>Oligohymenophorea</taxon>
        <taxon>Hymenostomatida</taxon>
        <taxon>Tetrahymenina</taxon>
        <taxon>Tetrahymenidae</taxon>
        <taxon>Tetrahymena</taxon>
    </lineage>
</organism>
<dbReference type="GeneID" id="7823968"/>
<gene>
    <name evidence="1" type="ORF">TTHERM_00449650</name>
</gene>
<dbReference type="AlphaFoldDB" id="Q238V5"/>
<dbReference type="InParanoid" id="Q238V5"/>
<reference evidence="2" key="1">
    <citation type="journal article" date="2006" name="PLoS Biol.">
        <title>Macronuclear genome sequence of the ciliate Tetrahymena thermophila, a model eukaryote.</title>
        <authorList>
            <person name="Eisen J.A."/>
            <person name="Coyne R.S."/>
            <person name="Wu M."/>
            <person name="Wu D."/>
            <person name="Thiagarajan M."/>
            <person name="Wortman J.R."/>
            <person name="Badger J.H."/>
            <person name="Ren Q."/>
            <person name="Amedeo P."/>
            <person name="Jones K.M."/>
            <person name="Tallon L.J."/>
            <person name="Delcher A.L."/>
            <person name="Salzberg S.L."/>
            <person name="Silva J.C."/>
            <person name="Haas B.J."/>
            <person name="Majoros W.H."/>
            <person name="Farzad M."/>
            <person name="Carlton J.M."/>
            <person name="Smith R.K. Jr."/>
            <person name="Garg J."/>
            <person name="Pearlman R.E."/>
            <person name="Karrer K.M."/>
            <person name="Sun L."/>
            <person name="Manning G."/>
            <person name="Elde N.C."/>
            <person name="Turkewitz A.P."/>
            <person name="Asai D.J."/>
            <person name="Wilkes D.E."/>
            <person name="Wang Y."/>
            <person name="Cai H."/>
            <person name="Collins K."/>
            <person name="Stewart B.A."/>
            <person name="Lee S.R."/>
            <person name="Wilamowska K."/>
            <person name="Weinberg Z."/>
            <person name="Ruzzo W.L."/>
            <person name="Wloga D."/>
            <person name="Gaertig J."/>
            <person name="Frankel J."/>
            <person name="Tsao C.-C."/>
            <person name="Gorovsky M.A."/>
            <person name="Keeling P.J."/>
            <person name="Waller R.F."/>
            <person name="Patron N.J."/>
            <person name="Cherry J.M."/>
            <person name="Stover N.A."/>
            <person name="Krieger C.J."/>
            <person name="del Toro C."/>
            <person name="Ryder H.F."/>
            <person name="Williamson S.C."/>
            <person name="Barbeau R.A."/>
            <person name="Hamilton E.P."/>
            <person name="Orias E."/>
        </authorList>
    </citation>
    <scope>NUCLEOTIDE SEQUENCE [LARGE SCALE GENOMIC DNA]</scope>
    <source>
        <strain evidence="2">SB210</strain>
    </source>
</reference>
<keyword evidence="2" id="KW-1185">Reference proteome</keyword>
<dbReference type="Proteomes" id="UP000009168">
    <property type="component" value="Unassembled WGS sequence"/>
</dbReference>
<protein>
    <submittedName>
        <fullName evidence="1">Uncharacterized protein</fullName>
    </submittedName>
</protein>